<gene>
    <name evidence="3" type="ORF">ERS852429_01243</name>
</gene>
<dbReference type="AlphaFoldDB" id="A0A173SXN0"/>
<dbReference type="Pfam" id="PF12984">
    <property type="entry name" value="DUF3868"/>
    <property type="match status" value="1"/>
</dbReference>
<dbReference type="EMBL" id="CYXP01000002">
    <property type="protein sequence ID" value="CUM94746.1"/>
    <property type="molecule type" value="Genomic_DNA"/>
</dbReference>
<dbReference type="SUPFAM" id="SSF48452">
    <property type="entry name" value="TPR-like"/>
    <property type="match status" value="1"/>
</dbReference>
<protein>
    <submittedName>
        <fullName evidence="3">DUF based on B. Theta Gene description</fullName>
    </submittedName>
</protein>
<evidence type="ECO:0000256" key="1">
    <source>
        <dbReference type="SAM" id="SignalP"/>
    </source>
</evidence>
<feature type="chain" id="PRO_5008011931" evidence="1">
    <location>
        <begin position="23"/>
        <end position="494"/>
    </location>
</feature>
<dbReference type="Gene3D" id="3.30.1330.60">
    <property type="entry name" value="OmpA-like domain"/>
    <property type="match status" value="1"/>
</dbReference>
<evidence type="ECO:0000313" key="4">
    <source>
        <dbReference type="Proteomes" id="UP000095591"/>
    </source>
</evidence>
<evidence type="ECO:0000313" key="3">
    <source>
        <dbReference type="EMBL" id="CUM94746.1"/>
    </source>
</evidence>
<keyword evidence="1" id="KW-0732">Signal</keyword>
<sequence>MNKKINTYMMAAMMAVVSPAIMGQTASDGVKVICNDVVQKGDSVYIDAVVTVSSDAVKSRSYLELTPVLESASQKEGLPSILVNGRIRQKVYNREVALDNLNDVPHYTILKAGKEDQVVSYKTAVPFEDWMKDARVVLDPNLCGCGKEEAGSPLLIADKIRRRPDKRYEVQPTFSYITPMAETEKHRAEVGTAFLDFQVGKYQILPDFRNNAVELAKINNTIRTVTEDKNVKPTGIVLKGYASPEGSYASNKKLADNRVKALRDYIRQKNDFKADFFTMSSEPEDWVGFKEKVEADPNVPNRSEVLAIIDSSDDPDRKEAKLRALGGGAAFRYVLKDIFPSLRRSEYKIDYTVREFTVDEGREIIKTRPQQLSLGEMFAVANSYEIGSDEYNNVFDIAVRMFPNDPVANLNAANIAMGKGDYASAKNYLAKAGNAPEAVHAKGVLSMLTGDLTEAETLLKQAQDMGVKAAAINLEELRKKIEDNAIFDSFNAVK</sequence>
<dbReference type="InterPro" id="IPR036737">
    <property type="entry name" value="OmpA-like_sf"/>
</dbReference>
<organism evidence="3 4">
    <name type="scientific">Parabacteroides distasonis</name>
    <dbReference type="NCBI Taxonomy" id="823"/>
    <lineage>
        <taxon>Bacteria</taxon>
        <taxon>Pseudomonadati</taxon>
        <taxon>Bacteroidota</taxon>
        <taxon>Bacteroidia</taxon>
        <taxon>Bacteroidales</taxon>
        <taxon>Tannerellaceae</taxon>
        <taxon>Parabacteroides</taxon>
    </lineage>
</organism>
<evidence type="ECO:0000259" key="2">
    <source>
        <dbReference type="Pfam" id="PF12984"/>
    </source>
</evidence>
<dbReference type="Proteomes" id="UP000095591">
    <property type="component" value="Unassembled WGS sequence"/>
</dbReference>
<feature type="signal peptide" evidence="1">
    <location>
        <begin position="1"/>
        <end position="22"/>
    </location>
</feature>
<accession>A0A173SXN0</accession>
<dbReference type="InterPro" id="IPR011990">
    <property type="entry name" value="TPR-like_helical_dom_sf"/>
</dbReference>
<dbReference type="Gene3D" id="1.25.40.10">
    <property type="entry name" value="Tetratricopeptide repeat domain"/>
    <property type="match status" value="1"/>
</dbReference>
<reference evidence="3 4" key="1">
    <citation type="submission" date="2015-09" db="EMBL/GenBank/DDBJ databases">
        <authorList>
            <consortium name="Pathogen Informatics"/>
        </authorList>
    </citation>
    <scope>NUCLEOTIDE SEQUENCE [LARGE SCALE GENOMIC DNA]</scope>
    <source>
        <strain evidence="3 4">2789STDY5608872</strain>
    </source>
</reference>
<dbReference type="SUPFAM" id="SSF103088">
    <property type="entry name" value="OmpA-like"/>
    <property type="match status" value="1"/>
</dbReference>
<feature type="domain" description="DUF3868" evidence="2">
    <location>
        <begin position="17"/>
        <end position="99"/>
    </location>
</feature>
<dbReference type="RefSeq" id="WP_057319177.1">
    <property type="nucleotide sequence ID" value="NZ_CYXP01000002.1"/>
</dbReference>
<name>A0A173SXN0_PARDI</name>
<dbReference type="InterPro" id="IPR024480">
    <property type="entry name" value="DUF3868"/>
</dbReference>
<proteinExistence type="predicted"/>